<dbReference type="InterPro" id="IPR000313">
    <property type="entry name" value="PWWP_dom"/>
</dbReference>
<dbReference type="CDD" id="cd05162">
    <property type="entry name" value="PWWP"/>
    <property type="match status" value="1"/>
</dbReference>
<accession>A0AAV7EY43</accession>
<protein>
    <recommendedName>
        <fullName evidence="2">PWWP domain-containing protein</fullName>
    </recommendedName>
</protein>
<sequence>MASNSAVEEVVDLNTQTLAESSTVSAVDVGLRTENNDSTATAPLQPARDVDGGKDQALVPNDDIDVKEVHLNEKGSHGVPERDNEGKVETCRLKKGLEEEIGTADSTLCESASIANSHILDDPGSKDSGISSSKSEALALSASGSLPSGDESRVAEVPDSLTPLVQNMGADIENLDRTGALQAGLVDPFMPDENPSKNIPGTSQDYDWKDLMVDSSSLVEVPVEHYSLPNEDAGPAHVIVSSLDHPIIGVEESSQEEDENFGAFSYNSDEYGEFNSEDRDSAMTGIEYYNNRSGNLVVDLGASFAAAETYGTIPEYLGAIEDENMEFDYSDTEEIQTMEDDIMFTDENRARYPLPQLRESSFSVSDLVWGKVRSHPWWPAQIFDPSDASEIAIKHKKRDGYLVAYFGDHTFAWNEASRLRPFCTHFTQMEKQSTLAAFLNAVHCALEEISRRVEFGLACYCIPDEVYNRIKAQVIDNTGIREGASVADSAYGSLNMTALEPDKLVQYVKDLAVLPSGGADRLELTVAKAQLLSFYRSKGYPKLPEFNVHRMLSENEEKLLPSHRKLGNDLMVDDWTPSSKKLKTRDGWSRKRKNHVVEDGIGSSKKQRSLADLMDEKISPALENGGKYHTATQSVSTKSRRGRKRKVSSLIDVGQAESPPIARKSFNVGECIRRVASQLTGSSSILKSNQEKSQKGVVKFDGGRDRNSYPDSFSEMSEEMVRKNVDGKREYPSPSEMLAQLQLAARDPMKGYSFLTALLSYFCEYRELLLEDNSRLTKQKKKMGASKTGGEKSTKTEKSSMETFKFDDVKDSYWTDRIVHNGEGESVKQSASVPINEGEENTSLDTNHELTDERIEEECSPTALILNFTDADSLPTESDLKKIFSRYGPLNESETEVMRKSKRAKVVFKRQADAEVAFSSAGKFSIFGPALTSYRLRYLPSSSKSNHGATTSSRKDASTMKDSKTSQLPKKSESQTVDCMDKSPLVEGSNSPSQLSEKDKIEIELESRLSTQENSSLMHKQAKKDLPEIACMTGTSSIVECEFRENNDVRKAGDAQPPVKEEIEKMCLPADNINQVEQQSERPPADGCLQMCELPKSDANQQEGVVELCSVEESHPTCAPPQNIEVQVECRAEVSTSKISQPPLEDLERIEYDKTCSMDENNQLTELPNNLEVQTEKVNEHSCGEVIDKVRELHEKEGSRTESGLEHDYLDLNQIDCGGKFCPKEGNTQLIERTKDVEMQKLDLSEPPCTEGSQQASRRHIKDGPLLACGHGVNSPEGVDEISCSAKKDTNQIECADEIRSREVCKPLTELPQNVERRSERLTDSCRESGKQVSELHDKEVNRREFISGSLTLGIGSSMSAMLENVEVHEECAGEVSQEGANQASQIPGAQQASLGDSNQMSEVPQKVCRQAKSLNQADSVETCSLMSEIPRKGDTQAESMTKFVSEGDCQTSESSEKIKLQTKSVSELPSVGDGDQVASLPENDVQQMESGSSVSSVQIPSEETGGQVPLLLGKGEVSTDCEDQLPVERQLSDTLQSEEGDT</sequence>
<feature type="region of interest" description="Disordered" evidence="1">
    <location>
        <begin position="696"/>
        <end position="717"/>
    </location>
</feature>
<proteinExistence type="predicted"/>
<feature type="region of interest" description="Disordered" evidence="1">
    <location>
        <begin position="1444"/>
        <end position="1521"/>
    </location>
</feature>
<feature type="compositionally biased region" description="Polar residues" evidence="1">
    <location>
        <begin position="941"/>
        <end position="952"/>
    </location>
</feature>
<feature type="region of interest" description="Disordered" evidence="1">
    <location>
        <begin position="623"/>
        <end position="650"/>
    </location>
</feature>
<keyword evidence="4" id="KW-1185">Reference proteome</keyword>
<dbReference type="SMART" id="SM00293">
    <property type="entry name" value="PWWP"/>
    <property type="match status" value="1"/>
</dbReference>
<evidence type="ECO:0000313" key="3">
    <source>
        <dbReference type="EMBL" id="KAG9453324.1"/>
    </source>
</evidence>
<feature type="domain" description="PWWP" evidence="2">
    <location>
        <begin position="364"/>
        <end position="425"/>
    </location>
</feature>
<feature type="compositionally biased region" description="Polar residues" evidence="1">
    <location>
        <begin position="1379"/>
        <end position="1403"/>
    </location>
</feature>
<evidence type="ECO:0000256" key="1">
    <source>
        <dbReference type="SAM" id="MobiDB-lite"/>
    </source>
</evidence>
<dbReference type="PANTHER" id="PTHR42851:SF4">
    <property type="entry name" value="PWWP DOMAIN-CONTAINING PROTEIN"/>
    <property type="match status" value="1"/>
</dbReference>
<dbReference type="Pfam" id="PF00855">
    <property type="entry name" value="PWWP"/>
    <property type="match status" value="1"/>
</dbReference>
<dbReference type="Proteomes" id="UP000825729">
    <property type="component" value="Unassembled WGS sequence"/>
</dbReference>
<name>A0AAV7EY43_ARIFI</name>
<reference evidence="3 4" key="1">
    <citation type="submission" date="2021-07" db="EMBL/GenBank/DDBJ databases">
        <title>The Aristolochia fimbriata genome: insights into angiosperm evolution, floral development and chemical biosynthesis.</title>
        <authorList>
            <person name="Jiao Y."/>
        </authorList>
    </citation>
    <scope>NUCLEOTIDE SEQUENCE [LARGE SCALE GENOMIC DNA]</scope>
    <source>
        <strain evidence="3">IBCAS-2021</strain>
        <tissue evidence="3">Leaf</tissue>
    </source>
</reference>
<feature type="compositionally biased region" description="Basic and acidic residues" evidence="1">
    <location>
        <begin position="789"/>
        <end position="800"/>
    </location>
</feature>
<comment type="caution">
    <text evidence="3">The sequence shown here is derived from an EMBL/GenBank/DDBJ whole genome shotgun (WGS) entry which is preliminary data.</text>
</comment>
<feature type="compositionally biased region" description="Low complexity" evidence="1">
    <location>
        <begin position="1486"/>
        <end position="1504"/>
    </location>
</feature>
<feature type="compositionally biased region" description="Polar residues" evidence="1">
    <location>
        <begin position="965"/>
        <end position="977"/>
    </location>
</feature>
<evidence type="ECO:0000313" key="4">
    <source>
        <dbReference type="Proteomes" id="UP000825729"/>
    </source>
</evidence>
<gene>
    <name evidence="3" type="ORF">H6P81_006228</name>
</gene>
<dbReference type="PANTHER" id="PTHR42851">
    <property type="entry name" value="ALDOLASE-RELATED"/>
    <property type="match status" value="1"/>
</dbReference>
<feature type="compositionally biased region" description="Basic residues" evidence="1">
    <location>
        <begin position="638"/>
        <end position="647"/>
    </location>
</feature>
<feature type="region of interest" description="Disordered" evidence="1">
    <location>
        <begin position="1371"/>
        <end position="1404"/>
    </location>
</feature>
<feature type="compositionally biased region" description="Basic and acidic residues" evidence="1">
    <location>
        <begin position="953"/>
        <end position="964"/>
    </location>
</feature>
<feature type="region of interest" description="Disordered" evidence="1">
    <location>
        <begin position="31"/>
        <end position="54"/>
    </location>
</feature>
<dbReference type="InterPro" id="IPR053063">
    <property type="entry name" value="PWWP_domain_containing_PDP"/>
</dbReference>
<feature type="region of interest" description="Disordered" evidence="1">
    <location>
        <begin position="777"/>
        <end position="800"/>
    </location>
</feature>
<dbReference type="Gene3D" id="2.30.30.140">
    <property type="match status" value="1"/>
</dbReference>
<evidence type="ECO:0000259" key="2">
    <source>
        <dbReference type="PROSITE" id="PS50812"/>
    </source>
</evidence>
<feature type="region of interest" description="Disordered" evidence="1">
    <location>
        <begin position="941"/>
        <end position="998"/>
    </location>
</feature>
<dbReference type="SUPFAM" id="SSF63748">
    <property type="entry name" value="Tudor/PWWP/MBT"/>
    <property type="match status" value="1"/>
</dbReference>
<dbReference type="EMBL" id="JAINDJ010000003">
    <property type="protein sequence ID" value="KAG9453324.1"/>
    <property type="molecule type" value="Genomic_DNA"/>
</dbReference>
<organism evidence="3 4">
    <name type="scientific">Aristolochia fimbriata</name>
    <name type="common">White veined hardy Dutchman's pipe vine</name>
    <dbReference type="NCBI Taxonomy" id="158543"/>
    <lineage>
        <taxon>Eukaryota</taxon>
        <taxon>Viridiplantae</taxon>
        <taxon>Streptophyta</taxon>
        <taxon>Embryophyta</taxon>
        <taxon>Tracheophyta</taxon>
        <taxon>Spermatophyta</taxon>
        <taxon>Magnoliopsida</taxon>
        <taxon>Magnoliidae</taxon>
        <taxon>Piperales</taxon>
        <taxon>Aristolochiaceae</taxon>
        <taxon>Aristolochia</taxon>
    </lineage>
</organism>
<dbReference type="PROSITE" id="PS50812">
    <property type="entry name" value="PWWP"/>
    <property type="match status" value="1"/>
</dbReference>